<proteinExistence type="predicted"/>
<feature type="region of interest" description="Disordered" evidence="1">
    <location>
        <begin position="1"/>
        <end position="29"/>
    </location>
</feature>
<evidence type="ECO:0000313" key="3">
    <source>
        <dbReference type="Proteomes" id="UP000051952"/>
    </source>
</evidence>
<name>A0A0S4IWF6_BODSA</name>
<feature type="compositionally biased region" description="Low complexity" evidence="1">
    <location>
        <begin position="186"/>
        <end position="204"/>
    </location>
</feature>
<gene>
    <name evidence="2" type="ORF">BSAL_76955</name>
</gene>
<feature type="region of interest" description="Disordered" evidence="1">
    <location>
        <begin position="184"/>
        <end position="208"/>
    </location>
</feature>
<keyword evidence="3" id="KW-1185">Reference proteome</keyword>
<reference evidence="3" key="1">
    <citation type="submission" date="2015-09" db="EMBL/GenBank/DDBJ databases">
        <authorList>
            <consortium name="Pathogen Informatics"/>
        </authorList>
    </citation>
    <scope>NUCLEOTIDE SEQUENCE [LARGE SCALE GENOMIC DNA]</scope>
    <source>
        <strain evidence="3">Lake Konstanz</strain>
    </source>
</reference>
<evidence type="ECO:0000313" key="2">
    <source>
        <dbReference type="EMBL" id="CUG28603.1"/>
    </source>
</evidence>
<feature type="compositionally biased region" description="Polar residues" evidence="1">
    <location>
        <begin position="1"/>
        <end position="25"/>
    </location>
</feature>
<protein>
    <submittedName>
        <fullName evidence="2">Uncharacterized protein</fullName>
    </submittedName>
</protein>
<sequence length="284" mass="30704">MQTHSRPSSAMSTWQQQAASHQQRPGSALSMAALRSPSPTTLGGSFRPASAASNVTFVSTSSKLRDAAAAHYTPTIAEQMYDHNPPVGIFRHQLKRNGWFLTNQRAPSQLRIGRPICTEIPVPARLLHLSPQNNRGSPLRGGGRPPSALSVSAVSRPLSALGSSQGGAAMNSSVSRRLRLQVQTNRSGSALSRGSTATSSTAAPRTKEVRVPFGTMVEDGISMVSDLTRWAPPQQDAKPESLPSHYRTTTKHGSTAHTIWDFIWETPVLRSERIKQEIQLPESS</sequence>
<dbReference type="AlphaFoldDB" id="A0A0S4IWF6"/>
<evidence type="ECO:0000256" key="1">
    <source>
        <dbReference type="SAM" id="MobiDB-lite"/>
    </source>
</evidence>
<dbReference type="Proteomes" id="UP000051952">
    <property type="component" value="Unassembled WGS sequence"/>
</dbReference>
<accession>A0A0S4IWF6</accession>
<dbReference type="VEuPathDB" id="TriTrypDB:BSAL_76955"/>
<organism evidence="2 3">
    <name type="scientific">Bodo saltans</name>
    <name type="common">Flagellated protozoan</name>
    <dbReference type="NCBI Taxonomy" id="75058"/>
    <lineage>
        <taxon>Eukaryota</taxon>
        <taxon>Discoba</taxon>
        <taxon>Euglenozoa</taxon>
        <taxon>Kinetoplastea</taxon>
        <taxon>Metakinetoplastina</taxon>
        <taxon>Eubodonida</taxon>
        <taxon>Bodonidae</taxon>
        <taxon>Bodo</taxon>
    </lineage>
</organism>
<feature type="region of interest" description="Disordered" evidence="1">
    <location>
        <begin position="129"/>
        <end position="153"/>
    </location>
</feature>
<dbReference type="EMBL" id="CYKH01000733">
    <property type="protein sequence ID" value="CUG28603.1"/>
    <property type="molecule type" value="Genomic_DNA"/>
</dbReference>